<protein>
    <submittedName>
        <fullName evidence="3">Uncharacterized protein</fullName>
    </submittedName>
</protein>
<evidence type="ECO:0000313" key="3">
    <source>
        <dbReference type="EMBL" id="CAG9829410.1"/>
    </source>
</evidence>
<dbReference type="PANTHER" id="PTHR32295:SF6">
    <property type="entry name" value="PROTEIN IQ-DOMAIN 18"/>
    <property type="match status" value="1"/>
</dbReference>
<evidence type="ECO:0000313" key="4">
    <source>
        <dbReference type="Proteomes" id="UP001153709"/>
    </source>
</evidence>
<dbReference type="SMART" id="SM00015">
    <property type="entry name" value="IQ"/>
    <property type="match status" value="2"/>
</dbReference>
<feature type="compositionally biased region" description="Polar residues" evidence="2">
    <location>
        <begin position="9"/>
        <end position="18"/>
    </location>
</feature>
<organism evidence="3 4">
    <name type="scientific">Diabrotica balteata</name>
    <name type="common">Banded cucumber beetle</name>
    <dbReference type="NCBI Taxonomy" id="107213"/>
    <lineage>
        <taxon>Eukaryota</taxon>
        <taxon>Metazoa</taxon>
        <taxon>Ecdysozoa</taxon>
        <taxon>Arthropoda</taxon>
        <taxon>Hexapoda</taxon>
        <taxon>Insecta</taxon>
        <taxon>Pterygota</taxon>
        <taxon>Neoptera</taxon>
        <taxon>Endopterygota</taxon>
        <taxon>Coleoptera</taxon>
        <taxon>Polyphaga</taxon>
        <taxon>Cucujiformia</taxon>
        <taxon>Chrysomeloidea</taxon>
        <taxon>Chrysomelidae</taxon>
        <taxon>Galerucinae</taxon>
        <taxon>Diabroticina</taxon>
        <taxon>Diabroticites</taxon>
        <taxon>Diabrotica</taxon>
    </lineage>
</organism>
<keyword evidence="4" id="KW-1185">Reference proteome</keyword>
<dbReference type="AlphaFoldDB" id="A0A9N9SU04"/>
<feature type="compositionally biased region" description="Polar residues" evidence="2">
    <location>
        <begin position="103"/>
        <end position="112"/>
    </location>
</feature>
<evidence type="ECO:0000256" key="2">
    <source>
        <dbReference type="SAM" id="MobiDB-lite"/>
    </source>
</evidence>
<evidence type="ECO:0000256" key="1">
    <source>
        <dbReference type="ARBA" id="ARBA00024341"/>
    </source>
</evidence>
<dbReference type="InterPro" id="IPR000048">
    <property type="entry name" value="IQ_motif_EF-hand-BS"/>
</dbReference>
<name>A0A9N9SU04_DIABA</name>
<accession>A0A9N9SU04</accession>
<feature type="compositionally biased region" description="Polar residues" evidence="2">
    <location>
        <begin position="50"/>
        <end position="62"/>
    </location>
</feature>
<proteinExistence type="inferred from homology"/>
<feature type="compositionally biased region" description="Basic and acidic residues" evidence="2">
    <location>
        <begin position="64"/>
        <end position="73"/>
    </location>
</feature>
<dbReference type="OrthoDB" id="252964at2759"/>
<dbReference type="PANTHER" id="PTHR32295">
    <property type="entry name" value="IQ-DOMAIN 5-RELATED"/>
    <property type="match status" value="1"/>
</dbReference>
<dbReference type="Pfam" id="PF00612">
    <property type="entry name" value="IQ"/>
    <property type="match status" value="2"/>
</dbReference>
<sequence>MFHYATDAENVTSLRPPSTTDVTDASDADAEDRNAQNPGKVDLPAKAESSGCSDVSLSQSESMESEKRRKIDTSGKNMEAEAATKIQAGFRGYQVRKQLKLKNGSSDMNTRRPSLKSKTGGPLDTKNSKNQSQKPKDIEEQSAVKIQAGVRGFLVRRRQKKDDSQHA</sequence>
<dbReference type="Proteomes" id="UP001153709">
    <property type="component" value="Chromosome 2"/>
</dbReference>
<gene>
    <name evidence="3" type="ORF">DIABBA_LOCUS3223</name>
</gene>
<feature type="region of interest" description="Disordered" evidence="2">
    <location>
        <begin position="1"/>
        <end position="167"/>
    </location>
</feature>
<dbReference type="PROSITE" id="PS50096">
    <property type="entry name" value="IQ"/>
    <property type="match status" value="2"/>
</dbReference>
<dbReference type="EMBL" id="OU898277">
    <property type="protein sequence ID" value="CAG9829410.1"/>
    <property type="molecule type" value="Genomic_DNA"/>
</dbReference>
<comment type="similarity">
    <text evidence="1">Belongs to the IQD family.</text>
</comment>
<dbReference type="Gene3D" id="1.20.5.190">
    <property type="match status" value="2"/>
</dbReference>
<reference evidence="3" key="1">
    <citation type="submission" date="2022-01" db="EMBL/GenBank/DDBJ databases">
        <authorList>
            <person name="King R."/>
        </authorList>
    </citation>
    <scope>NUCLEOTIDE SEQUENCE</scope>
</reference>